<evidence type="ECO:0000259" key="2">
    <source>
        <dbReference type="Pfam" id="PF01225"/>
    </source>
</evidence>
<dbReference type="SUPFAM" id="SSF51984">
    <property type="entry name" value="MurCD N-terminal domain"/>
    <property type="match status" value="1"/>
</dbReference>
<reference evidence="4 5" key="1">
    <citation type="journal article" date="2016" name="Nat. Commun.">
        <title>Thousands of microbial genomes shed light on interconnected biogeochemical processes in an aquifer system.</title>
        <authorList>
            <person name="Anantharaman K."/>
            <person name="Brown C.T."/>
            <person name="Hug L.A."/>
            <person name="Sharon I."/>
            <person name="Castelle C.J."/>
            <person name="Probst A.J."/>
            <person name="Thomas B.C."/>
            <person name="Singh A."/>
            <person name="Wilkins M.J."/>
            <person name="Karaoz U."/>
            <person name="Brodie E.L."/>
            <person name="Williams K.H."/>
            <person name="Hubbard S.S."/>
            <person name="Banfield J.F."/>
        </authorList>
    </citation>
    <scope>NUCLEOTIDE SEQUENCE [LARGE SCALE GENOMIC DNA]</scope>
</reference>
<dbReference type="InterPro" id="IPR000713">
    <property type="entry name" value="Mur_ligase_N"/>
</dbReference>
<dbReference type="Proteomes" id="UP000179352">
    <property type="component" value="Unassembled WGS sequence"/>
</dbReference>
<evidence type="ECO:0000313" key="5">
    <source>
        <dbReference type="Proteomes" id="UP000179352"/>
    </source>
</evidence>
<evidence type="ECO:0000313" key="4">
    <source>
        <dbReference type="EMBL" id="OGI85760.1"/>
    </source>
</evidence>
<keyword evidence="1" id="KW-0812">Transmembrane</keyword>
<dbReference type="EMBL" id="MFUU01000019">
    <property type="protein sequence ID" value="OGI85760.1"/>
    <property type="molecule type" value="Genomic_DNA"/>
</dbReference>
<organism evidence="4 5">
    <name type="scientific">Candidatus Nomurabacteria bacterium RIFCSPLOWO2_01_FULL_39_17</name>
    <dbReference type="NCBI Taxonomy" id="1801770"/>
    <lineage>
        <taxon>Bacteria</taxon>
        <taxon>Candidatus Nomuraibacteriota</taxon>
    </lineage>
</organism>
<dbReference type="InterPro" id="IPR050061">
    <property type="entry name" value="MurCDEF_pg_biosynth"/>
</dbReference>
<dbReference type="PANTHER" id="PTHR43445">
    <property type="entry name" value="UDP-N-ACETYLMURAMATE--L-ALANINE LIGASE-RELATED"/>
    <property type="match status" value="1"/>
</dbReference>
<dbReference type="PANTHER" id="PTHR43445:SF5">
    <property type="entry name" value="UDP-N-ACETYLMURAMATE--L-ALANYL-GAMMA-D-GLUTAMYL-MESO-2,6-DIAMINOHEPTANDIOATE LIGASE"/>
    <property type="match status" value="1"/>
</dbReference>
<dbReference type="Gene3D" id="3.40.50.720">
    <property type="entry name" value="NAD(P)-binding Rossmann-like Domain"/>
    <property type="match status" value="1"/>
</dbReference>
<dbReference type="Pfam" id="PF08245">
    <property type="entry name" value="Mur_ligase_M"/>
    <property type="match status" value="1"/>
</dbReference>
<proteinExistence type="predicted"/>
<dbReference type="InterPro" id="IPR036565">
    <property type="entry name" value="Mur-like_cat_sf"/>
</dbReference>
<dbReference type="Gene3D" id="3.40.1190.10">
    <property type="entry name" value="Mur-like, catalytic domain"/>
    <property type="match status" value="1"/>
</dbReference>
<dbReference type="AlphaFoldDB" id="A0A1F6WV74"/>
<dbReference type="Pfam" id="PF01225">
    <property type="entry name" value="Mur_ligase"/>
    <property type="match status" value="1"/>
</dbReference>
<dbReference type="GO" id="GO:0005524">
    <property type="term" value="F:ATP binding"/>
    <property type="evidence" value="ECO:0007669"/>
    <property type="project" value="InterPro"/>
</dbReference>
<dbReference type="STRING" id="1801770.A3A01_00210"/>
<protein>
    <recommendedName>
        <fullName evidence="6">UDP-N-acetylmuramate:L-alanyl-gamma-D-glutamyl-meso-diaminopimelate ligase</fullName>
    </recommendedName>
</protein>
<evidence type="ECO:0000259" key="3">
    <source>
        <dbReference type="Pfam" id="PF08245"/>
    </source>
</evidence>
<dbReference type="GO" id="GO:0016881">
    <property type="term" value="F:acid-amino acid ligase activity"/>
    <property type="evidence" value="ECO:0007669"/>
    <property type="project" value="InterPro"/>
</dbReference>
<feature type="domain" description="Mur ligase N-terminal catalytic" evidence="2">
    <location>
        <begin position="12"/>
        <end position="114"/>
    </location>
</feature>
<evidence type="ECO:0000256" key="1">
    <source>
        <dbReference type="SAM" id="Phobius"/>
    </source>
</evidence>
<dbReference type="InterPro" id="IPR036615">
    <property type="entry name" value="Mur_ligase_C_dom_sf"/>
</dbReference>
<keyword evidence="1" id="KW-1133">Transmembrane helix</keyword>
<gene>
    <name evidence="4" type="ORF">A3A01_00210</name>
</gene>
<dbReference type="SUPFAM" id="SSF53244">
    <property type="entry name" value="MurD-like peptide ligases, peptide-binding domain"/>
    <property type="match status" value="1"/>
</dbReference>
<accession>A0A1F6WV74</accession>
<feature type="domain" description="Mur ligase central" evidence="3">
    <location>
        <begin position="119"/>
        <end position="302"/>
    </location>
</feature>
<evidence type="ECO:0008006" key="6">
    <source>
        <dbReference type="Google" id="ProtNLM"/>
    </source>
</evidence>
<dbReference type="Gene3D" id="3.90.190.20">
    <property type="entry name" value="Mur ligase, C-terminal domain"/>
    <property type="match status" value="1"/>
</dbReference>
<comment type="caution">
    <text evidence="4">The sequence shown here is derived from an EMBL/GenBank/DDBJ whole genome shotgun (WGS) entry which is preliminary data.</text>
</comment>
<sequence length="476" mass="53218">MKGKNKTKKQKAHLIGICGAGMSALAVLLREFGWKITGSDSNCYEPIAGYLEKNKIFFAKTYKAKNIPRNVNLIVIGKHADLTRKNNEEVRRAFDSGIEIKSLPETLAILSKNKRNLVIAGSFGKSTCAALVAWCLSKAGKNPSYFIGAVPIDFNKSSHLGRGKDFVLEGDEYPSANWDNTSKFLHLNPFGVLLISAEHDHINIFPTEKSYKKPYKKLVAKIPKNGLLVYSHEAKNIGEIAKYAKCKSVGYSLNNKRSNWHAQNIKYGITTSFDLTHGGRKVVNIKTKLLGNHNIENIVGSGAFLLENKTITPQDFARAVATFHGIKRRIELLTKNSVIPIYEGFGSSYEKARVVFDTLKLHFPKKRIVAVFEPHTFSWRNRGALKWYKNIFNDVAEVILLPPPSHGKNTHNQLTFNEIYNEVKKYTGVYKAHTEKEALATLKRIIKKGDILALVSSGSLLGLSKSVPRLLHKSNL</sequence>
<feature type="transmembrane region" description="Helical" evidence="1">
    <location>
        <begin position="12"/>
        <end position="29"/>
    </location>
</feature>
<keyword evidence="1" id="KW-0472">Membrane</keyword>
<name>A0A1F6WV74_9BACT</name>
<dbReference type="InterPro" id="IPR013221">
    <property type="entry name" value="Mur_ligase_cen"/>
</dbReference>
<dbReference type="SUPFAM" id="SSF53623">
    <property type="entry name" value="MurD-like peptide ligases, catalytic domain"/>
    <property type="match status" value="1"/>
</dbReference>